<dbReference type="InterPro" id="IPR000089">
    <property type="entry name" value="Biotin_lipoyl"/>
</dbReference>
<organism evidence="2 3">
    <name type="scientific">Trichinella spiralis</name>
    <name type="common">Trichina worm</name>
    <dbReference type="NCBI Taxonomy" id="6334"/>
    <lineage>
        <taxon>Eukaryota</taxon>
        <taxon>Metazoa</taxon>
        <taxon>Ecdysozoa</taxon>
        <taxon>Nematoda</taxon>
        <taxon>Enoplea</taxon>
        <taxon>Dorylaimia</taxon>
        <taxon>Trichinellida</taxon>
        <taxon>Trichinellidae</taxon>
        <taxon>Trichinella</taxon>
    </lineage>
</organism>
<sequence>MASCSEQAWPEVDLWKNLIIITCGGGGSNSNSSSSSSNSMATSVCFSRLGQCDCPFSKLQDHCEQNDARSERVSHSWSEDQYPVLLNVLNNQRFLDGLVDTCFIDENPDLFKFTPSQNRAQKLLRFLKDVKVNGPMTPLVTGIPSAKVIPIVPEYDTPLIVITAMKMEMIIESPLDGVVKTVFAKPAMKCNAGDLLVLIESQ</sequence>
<name>A0ABR3KUN6_TRISP</name>
<keyword evidence="3" id="KW-1185">Reference proteome</keyword>
<dbReference type="CDD" id="cd06850">
    <property type="entry name" value="biotinyl_domain"/>
    <property type="match status" value="1"/>
</dbReference>
<dbReference type="PANTHER" id="PTHR43778">
    <property type="entry name" value="PYRUVATE CARBOXYLASE"/>
    <property type="match status" value="1"/>
</dbReference>
<evidence type="ECO:0000313" key="2">
    <source>
        <dbReference type="EMBL" id="KAL1244369.1"/>
    </source>
</evidence>
<accession>A0ABR3KUN6</accession>
<dbReference type="Pfam" id="PF00364">
    <property type="entry name" value="Biotin_lipoyl"/>
    <property type="match status" value="1"/>
</dbReference>
<evidence type="ECO:0000259" key="1">
    <source>
        <dbReference type="Pfam" id="PF00364"/>
    </source>
</evidence>
<dbReference type="InterPro" id="IPR011053">
    <property type="entry name" value="Single_hybrid_motif"/>
</dbReference>
<proteinExistence type="predicted"/>
<keyword evidence="2" id="KW-0670">Pyruvate</keyword>
<evidence type="ECO:0000313" key="3">
    <source>
        <dbReference type="Proteomes" id="UP001558632"/>
    </source>
</evidence>
<dbReference type="EMBL" id="JBEUSY010000136">
    <property type="protein sequence ID" value="KAL1244369.1"/>
    <property type="molecule type" value="Genomic_DNA"/>
</dbReference>
<reference evidence="2 3" key="1">
    <citation type="submission" date="2024-07" db="EMBL/GenBank/DDBJ databases">
        <title>Enhanced genomic and transcriptomic resources for Trichinella pseudospiralis and T. spiralis underpin the discovery of pronounced molecular differences between stages and species.</title>
        <authorList>
            <person name="Pasi K.K."/>
            <person name="La Rosa G."/>
            <person name="Gomez-Morales M.A."/>
            <person name="Tosini F."/>
            <person name="Sumanam S."/>
            <person name="Young N.D."/>
            <person name="Chang B.C."/>
            <person name="Robin G.B."/>
        </authorList>
    </citation>
    <scope>NUCLEOTIDE SEQUENCE [LARGE SCALE GENOMIC DNA]</scope>
    <source>
        <strain evidence="2">ISS534</strain>
    </source>
</reference>
<dbReference type="SUPFAM" id="SSF51230">
    <property type="entry name" value="Single hybrid motif"/>
    <property type="match status" value="1"/>
</dbReference>
<dbReference type="InterPro" id="IPR055268">
    <property type="entry name" value="PCB-like"/>
</dbReference>
<gene>
    <name evidence="2" type="ORF">TSPI_05020</name>
</gene>
<dbReference type="Gene3D" id="2.40.50.100">
    <property type="match status" value="1"/>
</dbReference>
<feature type="domain" description="Lipoyl-binding" evidence="1">
    <location>
        <begin position="156"/>
        <end position="199"/>
    </location>
</feature>
<dbReference type="Proteomes" id="UP001558632">
    <property type="component" value="Unassembled WGS sequence"/>
</dbReference>
<dbReference type="PANTHER" id="PTHR43778:SF2">
    <property type="entry name" value="PYRUVATE CARBOXYLASE, MITOCHONDRIAL"/>
    <property type="match status" value="1"/>
</dbReference>
<protein>
    <submittedName>
        <fullName evidence="2">Pyruvate carboxylase</fullName>
    </submittedName>
</protein>
<comment type="caution">
    <text evidence="2">The sequence shown here is derived from an EMBL/GenBank/DDBJ whole genome shotgun (WGS) entry which is preliminary data.</text>
</comment>